<reference evidence="3 4" key="1">
    <citation type="submission" date="2024-10" db="EMBL/GenBank/DDBJ databases">
        <title>The Natural Products Discovery Center: Release of the First 8490 Sequenced Strains for Exploring Actinobacteria Biosynthetic Diversity.</title>
        <authorList>
            <person name="Kalkreuter E."/>
            <person name="Kautsar S.A."/>
            <person name="Yang D."/>
            <person name="Bader C.D."/>
            <person name="Teijaro C.N."/>
            <person name="Fluegel L."/>
            <person name="Davis C.M."/>
            <person name="Simpson J.R."/>
            <person name="Lauterbach L."/>
            <person name="Steele A.D."/>
            <person name="Gui C."/>
            <person name="Meng S."/>
            <person name="Li G."/>
            <person name="Viehrig K."/>
            <person name="Ye F."/>
            <person name="Su P."/>
            <person name="Kiefer A.F."/>
            <person name="Nichols A."/>
            <person name="Cepeda A.J."/>
            <person name="Yan W."/>
            <person name="Fan B."/>
            <person name="Jiang Y."/>
            <person name="Adhikari A."/>
            <person name="Zheng C.-J."/>
            <person name="Schuster L."/>
            <person name="Cowan T.M."/>
            <person name="Smanski M.J."/>
            <person name="Chevrette M.G."/>
            <person name="De Carvalho L.P.S."/>
            <person name="Shen B."/>
        </authorList>
    </citation>
    <scope>NUCLEOTIDE SEQUENCE [LARGE SCALE GENOMIC DNA]</scope>
    <source>
        <strain evidence="3 4">NPDC002593</strain>
    </source>
</reference>
<dbReference type="EC" id="1.1.1.-" evidence="3"/>
<dbReference type="CDD" id="cd05233">
    <property type="entry name" value="SDR_c"/>
    <property type="match status" value="1"/>
</dbReference>
<evidence type="ECO:0000313" key="4">
    <source>
        <dbReference type="Proteomes" id="UP001601992"/>
    </source>
</evidence>
<gene>
    <name evidence="3" type="ORF">ACFYXQ_04015</name>
</gene>
<dbReference type="InterPro" id="IPR002347">
    <property type="entry name" value="SDR_fam"/>
</dbReference>
<name>A0ABW6RVB1_9NOCA</name>
<sequence length="271" mass="28228">MINEKEKDMLLENKNVVVYGAGGAVGGAVARGFAHEGARVFLTGRNPDNVDTVAKEIAAAGGSVETAVVDALDEKSVAEHLDAVVADAGGIDVSFNAIGISPRGLQGIPFADLPVENFMRPVTTYAQAHFVTAKSAARHMIPRESGVIMMHTPEPARVSLPLVGGMSVGWAAMEALNRALSAEWAQHGVRSICLRTTGMVETPVIDVVYGLHADALGIGKDQFTAAATAMTHRKRPTTLAELTSVAVFLASDRASAMTGTVANLTGGLIVD</sequence>
<protein>
    <submittedName>
        <fullName evidence="3">SDR family NAD(P)-dependent oxidoreductase</fullName>
        <ecNumber evidence="3">1.1.1.-</ecNumber>
    </submittedName>
</protein>
<dbReference type="Gene3D" id="3.40.50.720">
    <property type="entry name" value="NAD(P)-binding Rossmann-like Domain"/>
    <property type="match status" value="1"/>
</dbReference>
<accession>A0ABW6RVB1</accession>
<dbReference type="PRINTS" id="PR00081">
    <property type="entry name" value="GDHRDH"/>
</dbReference>
<dbReference type="Proteomes" id="UP001601992">
    <property type="component" value="Unassembled WGS sequence"/>
</dbReference>
<dbReference type="GO" id="GO:0016491">
    <property type="term" value="F:oxidoreductase activity"/>
    <property type="evidence" value="ECO:0007669"/>
    <property type="project" value="UniProtKB-KW"/>
</dbReference>
<dbReference type="Pfam" id="PF13561">
    <property type="entry name" value="adh_short_C2"/>
    <property type="match status" value="1"/>
</dbReference>
<organism evidence="3 4">
    <name type="scientific">Nocardia jiangxiensis</name>
    <dbReference type="NCBI Taxonomy" id="282685"/>
    <lineage>
        <taxon>Bacteria</taxon>
        <taxon>Bacillati</taxon>
        <taxon>Actinomycetota</taxon>
        <taxon>Actinomycetes</taxon>
        <taxon>Mycobacteriales</taxon>
        <taxon>Nocardiaceae</taxon>
        <taxon>Nocardia</taxon>
    </lineage>
</organism>
<dbReference type="PANTHER" id="PTHR43669">
    <property type="entry name" value="5-KETO-D-GLUCONATE 5-REDUCTASE"/>
    <property type="match status" value="1"/>
</dbReference>
<evidence type="ECO:0000313" key="3">
    <source>
        <dbReference type="EMBL" id="MFF3566929.1"/>
    </source>
</evidence>
<dbReference type="RefSeq" id="WP_040830004.1">
    <property type="nucleotide sequence ID" value="NZ_JBIAQY010000001.1"/>
</dbReference>
<evidence type="ECO:0000256" key="2">
    <source>
        <dbReference type="ARBA" id="ARBA00023002"/>
    </source>
</evidence>
<dbReference type="PANTHER" id="PTHR43669:SF3">
    <property type="entry name" value="ALCOHOL DEHYDROGENASE, PUTATIVE (AFU_ORTHOLOGUE AFUA_3G03445)-RELATED"/>
    <property type="match status" value="1"/>
</dbReference>
<dbReference type="SUPFAM" id="SSF51735">
    <property type="entry name" value="NAD(P)-binding Rossmann-fold domains"/>
    <property type="match status" value="1"/>
</dbReference>
<evidence type="ECO:0000256" key="1">
    <source>
        <dbReference type="ARBA" id="ARBA00006484"/>
    </source>
</evidence>
<comment type="similarity">
    <text evidence="1">Belongs to the short-chain dehydrogenases/reductases (SDR) family.</text>
</comment>
<proteinExistence type="inferred from homology"/>
<dbReference type="InterPro" id="IPR036291">
    <property type="entry name" value="NAD(P)-bd_dom_sf"/>
</dbReference>
<dbReference type="EMBL" id="JBIAQY010000001">
    <property type="protein sequence ID" value="MFF3566929.1"/>
    <property type="molecule type" value="Genomic_DNA"/>
</dbReference>
<comment type="caution">
    <text evidence="3">The sequence shown here is derived from an EMBL/GenBank/DDBJ whole genome shotgun (WGS) entry which is preliminary data.</text>
</comment>
<keyword evidence="4" id="KW-1185">Reference proteome</keyword>
<keyword evidence="2 3" id="KW-0560">Oxidoreductase</keyword>